<keyword evidence="12" id="KW-1185">Reference proteome</keyword>
<protein>
    <recommendedName>
        <fullName evidence="7">UvrABC system protein C</fullName>
        <shortName evidence="7">Protein UvrC</shortName>
    </recommendedName>
    <alternativeName>
        <fullName evidence="7">Excinuclease ABC subunit C</fullName>
    </alternativeName>
</protein>
<dbReference type="InterPro" id="IPR010994">
    <property type="entry name" value="RuvA_2-like"/>
</dbReference>
<dbReference type="PROSITE" id="PS50151">
    <property type="entry name" value="UVR"/>
    <property type="match status" value="1"/>
</dbReference>
<dbReference type="InterPro" id="IPR004791">
    <property type="entry name" value="UvrC"/>
</dbReference>
<dbReference type="InterPro" id="IPR000305">
    <property type="entry name" value="GIY-YIG_endonuc"/>
</dbReference>
<comment type="function">
    <text evidence="7">The UvrABC repair system catalyzes the recognition and processing of DNA lesions. UvrC both incises the 5' and 3' sides of the lesion. The N-terminal half is responsible for the 3' incision and the C-terminal half is responsible for the 5' incision.</text>
</comment>
<organism evidence="11 12">
    <name type="scientific">Metallumcola ferriviriculae</name>
    <dbReference type="NCBI Taxonomy" id="3039180"/>
    <lineage>
        <taxon>Bacteria</taxon>
        <taxon>Bacillati</taxon>
        <taxon>Bacillota</taxon>
        <taxon>Clostridia</taxon>
        <taxon>Neomoorellales</taxon>
        <taxon>Desulfitibacteraceae</taxon>
        <taxon>Metallumcola</taxon>
    </lineage>
</organism>
<dbReference type="InterPro" id="IPR001943">
    <property type="entry name" value="UVR_dom"/>
</dbReference>
<proteinExistence type="inferred from homology"/>
<dbReference type="SUPFAM" id="SSF46600">
    <property type="entry name" value="C-terminal UvrC-binding domain of UvrB"/>
    <property type="match status" value="1"/>
</dbReference>
<name>A0AAU0UKM4_9FIRM</name>
<feature type="domain" description="UVR" evidence="8">
    <location>
        <begin position="201"/>
        <end position="236"/>
    </location>
</feature>
<comment type="similarity">
    <text evidence="7">Belongs to the UvrC family.</text>
</comment>
<dbReference type="Gene3D" id="3.40.1440.10">
    <property type="entry name" value="GIY-YIG endonuclease"/>
    <property type="match status" value="1"/>
</dbReference>
<dbReference type="Pfam" id="PF02151">
    <property type="entry name" value="UVR"/>
    <property type="match status" value="1"/>
</dbReference>
<dbReference type="InterPro" id="IPR003583">
    <property type="entry name" value="Hlx-hairpin-Hlx_DNA-bd_motif"/>
</dbReference>
<evidence type="ECO:0000259" key="10">
    <source>
        <dbReference type="PROSITE" id="PS50165"/>
    </source>
</evidence>
<dbReference type="SUPFAM" id="SSF47781">
    <property type="entry name" value="RuvA domain 2-like"/>
    <property type="match status" value="1"/>
</dbReference>
<dbReference type="InterPro" id="IPR038476">
    <property type="entry name" value="UvrC_RNase_H_dom_sf"/>
</dbReference>
<dbReference type="InterPro" id="IPR047296">
    <property type="entry name" value="GIY-YIG_UvrC_Cho"/>
</dbReference>
<dbReference type="KEGG" id="dbc:MFMK1_000732"/>
<dbReference type="CDD" id="cd10434">
    <property type="entry name" value="GIY-YIG_UvrC_Cho"/>
    <property type="match status" value="1"/>
</dbReference>
<dbReference type="EMBL" id="CP121694">
    <property type="protein sequence ID" value="WRO20942.1"/>
    <property type="molecule type" value="Genomic_DNA"/>
</dbReference>
<dbReference type="PROSITE" id="PS50164">
    <property type="entry name" value="GIY_YIG"/>
    <property type="match status" value="1"/>
</dbReference>
<sequence>MTLEEKLKYLPAKPGVYLMKDAEGQIIYVGKARSLTARVRSYFRGVNSHTAKVQALVERIVDLEYIVTDTEVEALILECNLIKRYRPRYNINMKDDKHYPYLKVTVNEEFPRVVVTRAMKKDGAKYFGPYTQVGALRETMRLLQKLFPVRRCRQPVVDKKSRPCLNAHIKRCLAPCGGQVSAVEYGEMVKELILFLEGRQDKVIKRLADRMNAASARLEYEKAAKLRDQLQAVENVVSRQKIISSAQEDQDIIAFARGNNEVCVQVFFVRQGKLLGRNHFFLKGTDEMSRSEVMTAFVKQYYSRAEQPPKEVLLQEKLEDEEVIAAWLGDKRGSKVYLKVPQRGEKLKLVEMVGRNALMQLQEDELSRQKKEMSGEQALLELRERLGLETVPQRIECYDISNTQGTNSVASMVVFENGQPKNDRYRRFKIKTVQGPDDFASIAEVIGRRFRRSEHDGEGGFNVPPDVVIVDGGKGQLSAARRVMHQLGVAHIPTFGLAKEEELLFQENSSEPIRLQANSEALYLVQRIRDEAHRFAITYHRSLRQKESIRSLLDEVPGIGPKRKQALLKRFGSVKKISQADMEELLDVPEMNEKAALQLLEYLGRGV</sequence>
<dbReference type="GO" id="GO:0005737">
    <property type="term" value="C:cytoplasm"/>
    <property type="evidence" value="ECO:0007669"/>
    <property type="project" value="UniProtKB-SubCell"/>
</dbReference>
<dbReference type="Gene3D" id="3.30.420.340">
    <property type="entry name" value="UvrC, RNAse H endonuclease domain"/>
    <property type="match status" value="1"/>
</dbReference>
<gene>
    <name evidence="7 11" type="primary">uvrC</name>
    <name evidence="11" type="ORF">MFMK1_000732</name>
</gene>
<dbReference type="InterPro" id="IPR036876">
    <property type="entry name" value="UVR_dom_sf"/>
</dbReference>
<evidence type="ECO:0000256" key="6">
    <source>
        <dbReference type="ARBA" id="ARBA00023236"/>
    </source>
</evidence>
<evidence type="ECO:0000256" key="7">
    <source>
        <dbReference type="HAMAP-Rule" id="MF_00203"/>
    </source>
</evidence>
<dbReference type="Pfam" id="PF08459">
    <property type="entry name" value="UvrC_RNaseH_dom"/>
    <property type="match status" value="1"/>
</dbReference>
<dbReference type="GO" id="GO:0003677">
    <property type="term" value="F:DNA binding"/>
    <property type="evidence" value="ECO:0007669"/>
    <property type="project" value="UniProtKB-UniRule"/>
</dbReference>
<dbReference type="Gene3D" id="4.10.860.10">
    <property type="entry name" value="UVR domain"/>
    <property type="match status" value="1"/>
</dbReference>
<accession>A0AAU0UKM4</accession>
<dbReference type="GO" id="GO:0009432">
    <property type="term" value="P:SOS response"/>
    <property type="evidence" value="ECO:0007669"/>
    <property type="project" value="UniProtKB-UniRule"/>
</dbReference>
<comment type="subcellular location">
    <subcellularLocation>
        <location evidence="7">Cytoplasm</location>
    </subcellularLocation>
</comment>
<dbReference type="NCBIfam" id="TIGR00194">
    <property type="entry name" value="uvrC"/>
    <property type="match status" value="1"/>
</dbReference>
<dbReference type="InterPro" id="IPR035901">
    <property type="entry name" value="GIY-YIG_endonuc_sf"/>
</dbReference>
<evidence type="ECO:0000256" key="5">
    <source>
        <dbReference type="ARBA" id="ARBA00023204"/>
    </source>
</evidence>
<comment type="subunit">
    <text evidence="7">Interacts with UvrB in an incision complex.</text>
</comment>
<evidence type="ECO:0000256" key="2">
    <source>
        <dbReference type="ARBA" id="ARBA00022763"/>
    </source>
</evidence>
<dbReference type="SMART" id="SM00278">
    <property type="entry name" value="HhH1"/>
    <property type="match status" value="2"/>
</dbReference>
<evidence type="ECO:0000259" key="8">
    <source>
        <dbReference type="PROSITE" id="PS50151"/>
    </source>
</evidence>
<dbReference type="GO" id="GO:0009380">
    <property type="term" value="C:excinuclease repair complex"/>
    <property type="evidence" value="ECO:0007669"/>
    <property type="project" value="InterPro"/>
</dbReference>
<evidence type="ECO:0000259" key="9">
    <source>
        <dbReference type="PROSITE" id="PS50164"/>
    </source>
</evidence>
<dbReference type="FunFam" id="3.30.420.340:FF:000001">
    <property type="entry name" value="UvrABC system protein C"/>
    <property type="match status" value="1"/>
</dbReference>
<feature type="domain" description="UvrC family homology region profile" evidence="10">
    <location>
        <begin position="252"/>
        <end position="484"/>
    </location>
</feature>
<dbReference type="SUPFAM" id="SSF82771">
    <property type="entry name" value="GIY-YIG endonuclease"/>
    <property type="match status" value="1"/>
</dbReference>
<keyword evidence="6 7" id="KW-0742">SOS response</keyword>
<evidence type="ECO:0000313" key="12">
    <source>
        <dbReference type="Proteomes" id="UP001329915"/>
    </source>
</evidence>
<evidence type="ECO:0000313" key="11">
    <source>
        <dbReference type="EMBL" id="WRO20942.1"/>
    </source>
</evidence>
<keyword evidence="5 7" id="KW-0234">DNA repair</keyword>
<dbReference type="Pfam" id="PF22920">
    <property type="entry name" value="UvrC_RNaseH"/>
    <property type="match status" value="1"/>
</dbReference>
<evidence type="ECO:0000256" key="4">
    <source>
        <dbReference type="ARBA" id="ARBA00022881"/>
    </source>
</evidence>
<feature type="domain" description="GIY-YIG" evidence="9">
    <location>
        <begin position="12"/>
        <end position="91"/>
    </location>
</feature>
<dbReference type="FunFam" id="3.40.1440.10:FF:000001">
    <property type="entry name" value="UvrABC system protein C"/>
    <property type="match status" value="1"/>
</dbReference>
<dbReference type="InterPro" id="IPR050066">
    <property type="entry name" value="UvrABC_protein_C"/>
</dbReference>
<evidence type="ECO:0000256" key="3">
    <source>
        <dbReference type="ARBA" id="ARBA00022769"/>
    </source>
</evidence>
<dbReference type="Gene3D" id="1.10.150.20">
    <property type="entry name" value="5' to 3' exonuclease, C-terminal subdomain"/>
    <property type="match status" value="1"/>
</dbReference>
<dbReference type="PANTHER" id="PTHR30562:SF1">
    <property type="entry name" value="UVRABC SYSTEM PROTEIN C"/>
    <property type="match status" value="1"/>
</dbReference>
<dbReference type="AlphaFoldDB" id="A0AAU0UKM4"/>
<dbReference type="GO" id="GO:0006289">
    <property type="term" value="P:nucleotide-excision repair"/>
    <property type="evidence" value="ECO:0007669"/>
    <property type="project" value="UniProtKB-UniRule"/>
</dbReference>
<dbReference type="RefSeq" id="WP_366923819.1">
    <property type="nucleotide sequence ID" value="NZ_CP121694.1"/>
</dbReference>
<dbReference type="HAMAP" id="MF_00203">
    <property type="entry name" value="UvrC"/>
    <property type="match status" value="1"/>
</dbReference>
<dbReference type="GO" id="GO:0009381">
    <property type="term" value="F:excinuclease ABC activity"/>
    <property type="evidence" value="ECO:0007669"/>
    <property type="project" value="UniProtKB-UniRule"/>
</dbReference>
<keyword evidence="1 7" id="KW-0963">Cytoplasm</keyword>
<dbReference type="NCBIfam" id="NF001824">
    <property type="entry name" value="PRK00558.1-5"/>
    <property type="match status" value="1"/>
</dbReference>
<dbReference type="Proteomes" id="UP001329915">
    <property type="component" value="Chromosome"/>
</dbReference>
<dbReference type="SMART" id="SM00465">
    <property type="entry name" value="GIYc"/>
    <property type="match status" value="1"/>
</dbReference>
<keyword evidence="2 7" id="KW-0227">DNA damage</keyword>
<dbReference type="PROSITE" id="PS50165">
    <property type="entry name" value="UVRC"/>
    <property type="match status" value="1"/>
</dbReference>
<keyword evidence="3 7" id="KW-0228">DNA excision</keyword>
<keyword evidence="4 7" id="KW-0267">Excision nuclease</keyword>
<dbReference type="Pfam" id="PF14520">
    <property type="entry name" value="HHH_5"/>
    <property type="match status" value="1"/>
</dbReference>
<reference evidence="11 12" key="1">
    <citation type="submission" date="2023-04" db="EMBL/GenBank/DDBJ databases">
        <authorList>
            <person name="Hsu D."/>
        </authorList>
    </citation>
    <scope>NUCLEOTIDE SEQUENCE [LARGE SCALE GENOMIC DNA]</scope>
    <source>
        <strain evidence="11 12">MK1</strain>
    </source>
</reference>
<evidence type="ECO:0000256" key="1">
    <source>
        <dbReference type="ARBA" id="ARBA00022490"/>
    </source>
</evidence>
<dbReference type="Pfam" id="PF01541">
    <property type="entry name" value="GIY-YIG"/>
    <property type="match status" value="1"/>
</dbReference>
<dbReference type="InterPro" id="IPR001162">
    <property type="entry name" value="UvrC_RNase_H_dom"/>
</dbReference>
<dbReference type="PANTHER" id="PTHR30562">
    <property type="entry name" value="UVRC/OXIDOREDUCTASE"/>
    <property type="match status" value="1"/>
</dbReference>